<evidence type="ECO:0000256" key="1">
    <source>
        <dbReference type="SAM" id="Phobius"/>
    </source>
</evidence>
<sequence>MKVFTVGLDDKEKAKSLDEKLETGSLASSSCSEPPLKPAAQLPVATQKKCRRSPFKGCLACIAVVFCVLLAAVVLSELAYARHRDDQFLRLKWAELKQRMIGLDLLRESQLQAQQAAFAAAQKLAQGLNNDQPPEVIDERLAFSKRLENGHDQQPLHQVDNSVESSKEVDGDMRLAFLKAILQKLKAAAKDGALPGPVHVSVLEIKKQPLIGETEDDLEEENPMMPGRIVTELYGDDASEVRF</sequence>
<keyword evidence="1" id="KW-0472">Membrane</keyword>
<feature type="transmembrane region" description="Helical" evidence="1">
    <location>
        <begin position="57"/>
        <end position="80"/>
    </location>
</feature>
<dbReference type="AlphaFoldDB" id="A0AA36CIR6"/>
<organism evidence="2 3">
    <name type="scientific">Mesorhabditis spiculigera</name>
    <dbReference type="NCBI Taxonomy" id="96644"/>
    <lineage>
        <taxon>Eukaryota</taxon>
        <taxon>Metazoa</taxon>
        <taxon>Ecdysozoa</taxon>
        <taxon>Nematoda</taxon>
        <taxon>Chromadorea</taxon>
        <taxon>Rhabditida</taxon>
        <taxon>Rhabditina</taxon>
        <taxon>Rhabditomorpha</taxon>
        <taxon>Rhabditoidea</taxon>
        <taxon>Rhabditidae</taxon>
        <taxon>Mesorhabditinae</taxon>
        <taxon>Mesorhabditis</taxon>
    </lineage>
</organism>
<comment type="caution">
    <text evidence="2">The sequence shown here is derived from an EMBL/GenBank/DDBJ whole genome shotgun (WGS) entry which is preliminary data.</text>
</comment>
<keyword evidence="3" id="KW-1185">Reference proteome</keyword>
<accession>A0AA36CIR6</accession>
<keyword evidence="1" id="KW-0812">Transmembrane</keyword>
<keyword evidence="1" id="KW-1133">Transmembrane helix</keyword>
<reference evidence="2" key="1">
    <citation type="submission" date="2023-06" db="EMBL/GenBank/DDBJ databases">
        <authorList>
            <person name="Delattre M."/>
        </authorList>
    </citation>
    <scope>NUCLEOTIDE SEQUENCE</scope>
    <source>
        <strain evidence="2">AF72</strain>
    </source>
</reference>
<feature type="non-terminal residue" evidence="2">
    <location>
        <position position="1"/>
    </location>
</feature>
<name>A0AA36CIR6_9BILA</name>
<dbReference type="EMBL" id="CATQJA010001997">
    <property type="protein sequence ID" value="CAJ0569298.1"/>
    <property type="molecule type" value="Genomic_DNA"/>
</dbReference>
<proteinExistence type="predicted"/>
<evidence type="ECO:0000313" key="2">
    <source>
        <dbReference type="EMBL" id="CAJ0569298.1"/>
    </source>
</evidence>
<gene>
    <name evidence="2" type="ORF">MSPICULIGERA_LOCUS7781</name>
</gene>
<evidence type="ECO:0000313" key="3">
    <source>
        <dbReference type="Proteomes" id="UP001177023"/>
    </source>
</evidence>
<protein>
    <submittedName>
        <fullName evidence="2">Uncharacterized protein</fullName>
    </submittedName>
</protein>
<dbReference type="Proteomes" id="UP001177023">
    <property type="component" value="Unassembled WGS sequence"/>
</dbReference>